<organism evidence="1 2">
    <name type="scientific">Pyxidicoccus parkwayensis</name>
    <dbReference type="NCBI Taxonomy" id="2813578"/>
    <lineage>
        <taxon>Bacteria</taxon>
        <taxon>Pseudomonadati</taxon>
        <taxon>Myxococcota</taxon>
        <taxon>Myxococcia</taxon>
        <taxon>Myxococcales</taxon>
        <taxon>Cystobacterineae</taxon>
        <taxon>Myxococcaceae</taxon>
        <taxon>Pyxidicoccus</taxon>
    </lineage>
</organism>
<dbReference type="Pfam" id="PF13875">
    <property type="entry name" value="DUF4202"/>
    <property type="match status" value="1"/>
</dbReference>
<dbReference type="EMBL" id="CP071090">
    <property type="protein sequence ID" value="QSQ20503.1"/>
    <property type="molecule type" value="Genomic_DNA"/>
</dbReference>
<keyword evidence="2" id="KW-1185">Reference proteome</keyword>
<name>A0ABX7NPY4_9BACT</name>
<gene>
    <name evidence="1" type="ORF">JY651_35445</name>
</gene>
<reference evidence="1 2" key="1">
    <citation type="submission" date="2021-02" db="EMBL/GenBank/DDBJ databases">
        <title>De Novo genome assembly of isolated myxobacteria.</title>
        <authorList>
            <person name="Stevens D.C."/>
        </authorList>
    </citation>
    <scope>NUCLEOTIDE SEQUENCE [LARGE SCALE GENOMIC DNA]</scope>
    <source>
        <strain evidence="2">SCPEA02</strain>
    </source>
</reference>
<dbReference type="RefSeq" id="WP_206722083.1">
    <property type="nucleotide sequence ID" value="NZ_CP071090.1"/>
</dbReference>
<proteinExistence type="predicted"/>
<protein>
    <submittedName>
        <fullName evidence="1">DUF4202 family protein</fullName>
    </submittedName>
</protein>
<dbReference type="Proteomes" id="UP000662747">
    <property type="component" value="Chromosome"/>
</dbReference>
<evidence type="ECO:0000313" key="2">
    <source>
        <dbReference type="Proteomes" id="UP000662747"/>
    </source>
</evidence>
<sequence>MLRQLLLSDYGNEGPSAGNGWTLVLAEFPTVAVAPLSAGRGMRVLRLDASEWCAPDFDPLSWDARVFGTAEASEELALHLDGARGESLVVAALEVLTRYQCLVGRRNEVSAVPLFDRLLARHRALHDLHRPLVRADYQHALDTWQWVLRLRPHASLAVQAAALFHDVERLVSEADRRVEHHAEDYQSFEDAQAEHGAEMARQVLREVGMDVSISQRVKDLVARRERPGDEADLALLNDADALSFFSLNASGFVRYFDAEHSRRKVANTLARLRPEQRRRLGQMRLAPLVQHLVDAQLASASLFEGLA</sequence>
<evidence type="ECO:0000313" key="1">
    <source>
        <dbReference type="EMBL" id="QSQ20503.1"/>
    </source>
</evidence>
<accession>A0ABX7NPY4</accession>
<dbReference type="InterPro" id="IPR025255">
    <property type="entry name" value="DUF4202"/>
</dbReference>
<dbReference type="Gene3D" id="1.10.3210.10">
    <property type="entry name" value="Hypothetical protein af1432"/>
    <property type="match status" value="1"/>
</dbReference>
<dbReference type="SUPFAM" id="SSF109604">
    <property type="entry name" value="HD-domain/PDEase-like"/>
    <property type="match status" value="1"/>
</dbReference>